<dbReference type="GO" id="GO:0006465">
    <property type="term" value="P:signal peptide processing"/>
    <property type="evidence" value="ECO:0007669"/>
    <property type="project" value="TreeGrafter"/>
</dbReference>
<comment type="subcellular location">
    <subcellularLocation>
        <location evidence="1">Endoplasmic reticulum membrane</location>
        <topology evidence="1">Multi-pass membrane protein</topology>
    </subcellularLocation>
</comment>
<dbReference type="GO" id="GO:0098553">
    <property type="term" value="C:lumenal side of endoplasmic reticulum membrane"/>
    <property type="evidence" value="ECO:0007669"/>
    <property type="project" value="TreeGrafter"/>
</dbReference>
<feature type="transmembrane region" description="Helical" evidence="8">
    <location>
        <begin position="319"/>
        <end position="336"/>
    </location>
</feature>
<feature type="transmembrane region" description="Helical" evidence="8">
    <location>
        <begin position="244"/>
        <end position="268"/>
    </location>
</feature>
<evidence type="ECO:0000256" key="3">
    <source>
        <dbReference type="ARBA" id="ARBA00022692"/>
    </source>
</evidence>
<evidence type="ECO:0000256" key="8">
    <source>
        <dbReference type="SAM" id="Phobius"/>
    </source>
</evidence>
<dbReference type="SMART" id="SM00730">
    <property type="entry name" value="PSN"/>
    <property type="match status" value="1"/>
</dbReference>
<evidence type="ECO:0000256" key="1">
    <source>
        <dbReference type="ARBA" id="ARBA00004477"/>
    </source>
</evidence>
<evidence type="ECO:0000256" key="7">
    <source>
        <dbReference type="ARBA" id="ARBA00023136"/>
    </source>
</evidence>
<feature type="transmembrane region" description="Helical" evidence="8">
    <location>
        <begin position="289"/>
        <end position="307"/>
    </location>
</feature>
<evidence type="ECO:0000256" key="4">
    <source>
        <dbReference type="ARBA" id="ARBA00022801"/>
    </source>
</evidence>
<reference evidence="9" key="1">
    <citation type="journal article" date="2020" name="Fungal Divers.">
        <title>Resolving the Mortierellaceae phylogeny through synthesis of multi-gene phylogenetics and phylogenomics.</title>
        <authorList>
            <person name="Vandepol N."/>
            <person name="Liber J."/>
            <person name="Desiro A."/>
            <person name="Na H."/>
            <person name="Kennedy M."/>
            <person name="Barry K."/>
            <person name="Grigoriev I.V."/>
            <person name="Miller A.N."/>
            <person name="O'Donnell K."/>
            <person name="Stajich J.E."/>
            <person name="Bonito G."/>
        </authorList>
    </citation>
    <scope>NUCLEOTIDE SEQUENCE</scope>
    <source>
        <strain evidence="9">CK1249</strain>
    </source>
</reference>
<keyword evidence="4" id="KW-0378">Hydrolase</keyword>
<dbReference type="InterPro" id="IPR007369">
    <property type="entry name" value="Peptidase_A22B_SPP"/>
</dbReference>
<keyword evidence="3 8" id="KW-0812">Transmembrane</keyword>
<keyword evidence="7 8" id="KW-0472">Membrane</keyword>
<sequence>MEQGAYIAYATLTTAAVVSIYAGSFASLRRWKNPEDKRRAIKKQVGDSDDEQDGSGMSENVSLGNALLSPVLGSIVLYGLHHAMGLRDLTYARMAVATYFNVLGMFAMAQVGVNVLTAISQLLGFELESWHINLAHRSKGYYSARFTVVHLIMLVASVLTTGYYAVTQHWIVSNVFGISLALSAIPLFALDSFKTGLVFLMGLTLHDVAWAMEAKVLASVARSFSLPLKVVFPRMLLGLPAGQAYQFVALSLGDVAIPGIFAALCLRFDQHRAGTRNPALGASTGFRKPYFVACLVAYALGLGSYFYTTHLFKMSQPALLYVAAACILSVFMTAIVRGEMKPLFGYVSEAGQKI</sequence>
<keyword evidence="5" id="KW-0256">Endoplasmic reticulum</keyword>
<dbReference type="EMBL" id="JAAAHY010000561">
    <property type="protein sequence ID" value="KAF9962111.1"/>
    <property type="molecule type" value="Genomic_DNA"/>
</dbReference>
<keyword evidence="10" id="KW-1185">Reference proteome</keyword>
<dbReference type="PANTHER" id="PTHR12174">
    <property type="entry name" value="SIGNAL PEPTIDE PEPTIDASE"/>
    <property type="match status" value="1"/>
</dbReference>
<feature type="transmembrane region" description="Helical" evidence="8">
    <location>
        <begin position="6"/>
        <end position="28"/>
    </location>
</feature>
<dbReference type="PANTHER" id="PTHR12174:SF23">
    <property type="entry name" value="MINOR HISTOCOMPATIBILITY ANTIGEN H13"/>
    <property type="match status" value="1"/>
</dbReference>
<evidence type="ECO:0000256" key="6">
    <source>
        <dbReference type="ARBA" id="ARBA00022989"/>
    </source>
</evidence>
<comment type="caution">
    <text evidence="9">The sequence shown here is derived from an EMBL/GenBank/DDBJ whole genome shotgun (WGS) entry which is preliminary data.</text>
</comment>
<feature type="transmembrane region" description="Helical" evidence="8">
    <location>
        <begin position="100"/>
        <end position="125"/>
    </location>
</feature>
<evidence type="ECO:0000313" key="10">
    <source>
        <dbReference type="Proteomes" id="UP000738359"/>
    </source>
</evidence>
<keyword evidence="6 8" id="KW-1133">Transmembrane helix</keyword>
<protein>
    <submittedName>
        <fullName evidence="9">Uncharacterized protein</fullName>
    </submittedName>
</protein>
<feature type="transmembrane region" description="Helical" evidence="8">
    <location>
        <begin position="146"/>
        <end position="165"/>
    </location>
</feature>
<gene>
    <name evidence="9" type="ORF">BGZ70_008131</name>
</gene>
<dbReference type="GO" id="GO:0033619">
    <property type="term" value="P:membrane protein proteolysis"/>
    <property type="evidence" value="ECO:0007669"/>
    <property type="project" value="TreeGrafter"/>
</dbReference>
<accession>A0A9P6J7F6</accession>
<dbReference type="AlphaFoldDB" id="A0A9P6J7F6"/>
<feature type="transmembrane region" description="Helical" evidence="8">
    <location>
        <begin position="171"/>
        <end position="190"/>
    </location>
</feature>
<evidence type="ECO:0000256" key="2">
    <source>
        <dbReference type="ARBA" id="ARBA00006859"/>
    </source>
</evidence>
<evidence type="ECO:0000256" key="5">
    <source>
        <dbReference type="ARBA" id="ARBA00022824"/>
    </source>
</evidence>
<dbReference type="Proteomes" id="UP000738359">
    <property type="component" value="Unassembled WGS sequence"/>
</dbReference>
<proteinExistence type="inferred from homology"/>
<dbReference type="Pfam" id="PF04258">
    <property type="entry name" value="Peptidase_A22B"/>
    <property type="match status" value="1"/>
</dbReference>
<name>A0A9P6J7F6_MORAP</name>
<evidence type="ECO:0000313" key="9">
    <source>
        <dbReference type="EMBL" id="KAF9962111.1"/>
    </source>
</evidence>
<dbReference type="InterPro" id="IPR006639">
    <property type="entry name" value="Preselin/SPP"/>
</dbReference>
<comment type="similarity">
    <text evidence="2">Belongs to the peptidase A22B family.</text>
</comment>
<dbReference type="GO" id="GO:0098554">
    <property type="term" value="C:cytoplasmic side of endoplasmic reticulum membrane"/>
    <property type="evidence" value="ECO:0007669"/>
    <property type="project" value="TreeGrafter"/>
</dbReference>
<organism evidence="9 10">
    <name type="scientific">Mortierella alpina</name>
    <name type="common">Oleaginous fungus</name>
    <name type="synonym">Mortierella renispora</name>
    <dbReference type="NCBI Taxonomy" id="64518"/>
    <lineage>
        <taxon>Eukaryota</taxon>
        <taxon>Fungi</taxon>
        <taxon>Fungi incertae sedis</taxon>
        <taxon>Mucoromycota</taxon>
        <taxon>Mortierellomycotina</taxon>
        <taxon>Mortierellomycetes</taxon>
        <taxon>Mortierellales</taxon>
        <taxon>Mortierellaceae</taxon>
        <taxon>Mortierella</taxon>
    </lineage>
</organism>
<dbReference type="OrthoDB" id="29661at2759"/>
<dbReference type="GO" id="GO:0042500">
    <property type="term" value="F:aspartic endopeptidase activity, intramembrane cleaving"/>
    <property type="evidence" value="ECO:0007669"/>
    <property type="project" value="InterPro"/>
</dbReference>